<evidence type="ECO:0000256" key="1">
    <source>
        <dbReference type="SAM" id="MobiDB-lite"/>
    </source>
</evidence>
<organism evidence="2 3">
    <name type="scientific">Agromyces flavus</name>
    <dbReference type="NCBI Taxonomy" id="589382"/>
    <lineage>
        <taxon>Bacteria</taxon>
        <taxon>Bacillati</taxon>
        <taxon>Actinomycetota</taxon>
        <taxon>Actinomycetes</taxon>
        <taxon>Micrococcales</taxon>
        <taxon>Microbacteriaceae</taxon>
        <taxon>Agromyces</taxon>
    </lineage>
</organism>
<dbReference type="AlphaFoldDB" id="A0A1H1Q4G6"/>
<dbReference type="Proteomes" id="UP000199482">
    <property type="component" value="Chromosome I"/>
</dbReference>
<evidence type="ECO:0000313" key="2">
    <source>
        <dbReference type="EMBL" id="SDS18315.1"/>
    </source>
</evidence>
<gene>
    <name evidence="2" type="ORF">SAMN04489721_0901</name>
</gene>
<name>A0A1H1Q4G6_9MICO</name>
<dbReference type="SUPFAM" id="SSF53955">
    <property type="entry name" value="Lysozyme-like"/>
    <property type="match status" value="1"/>
</dbReference>
<sequence length="270" mass="28396">MTVRFDPDGSLRYTRPIVGRHSGEHGVSPADSAREYARVNVPRSSAPVRPAAMRRDDPAPRAREASRANVSSPARNRVAGPIKQAATVTFAFAASVSFLLVNIVDPYSGATASSTYTPVDRFGGQAVQEYAVDGDIAAASVAAEGYLVEKKPEPEPEPAGAGWAPPAIVPDPGSAQAYAAGAVAARGWPSTEFDCLVALWNRESGWRVNAYNPSGAYGIPQALPGSKMATAGADWETNAATQIEWGLGYISGRYGTPCGAWAHSEANGWY</sequence>
<proteinExistence type="predicted"/>
<protein>
    <recommendedName>
        <fullName evidence="4">Transglycosylase SLT domain-containing protein</fullName>
    </recommendedName>
</protein>
<evidence type="ECO:0000313" key="3">
    <source>
        <dbReference type="Proteomes" id="UP000199482"/>
    </source>
</evidence>
<reference evidence="3" key="1">
    <citation type="submission" date="2016-10" db="EMBL/GenBank/DDBJ databases">
        <authorList>
            <person name="Varghese N."/>
            <person name="Submissions S."/>
        </authorList>
    </citation>
    <scope>NUCLEOTIDE SEQUENCE [LARGE SCALE GENOMIC DNA]</scope>
    <source>
        <strain evidence="3">CPCC 202695</strain>
    </source>
</reference>
<feature type="region of interest" description="Disordered" evidence="1">
    <location>
        <begin position="41"/>
        <end position="78"/>
    </location>
</feature>
<evidence type="ECO:0008006" key="4">
    <source>
        <dbReference type="Google" id="ProtNLM"/>
    </source>
</evidence>
<dbReference type="EMBL" id="LT629755">
    <property type="protein sequence ID" value="SDS18315.1"/>
    <property type="molecule type" value="Genomic_DNA"/>
</dbReference>
<accession>A0A1H1Q4G6</accession>
<dbReference type="STRING" id="589382.SAMN04489721_0901"/>
<dbReference type="InterPro" id="IPR023346">
    <property type="entry name" value="Lysozyme-like_dom_sf"/>
</dbReference>
<feature type="compositionally biased region" description="Basic and acidic residues" evidence="1">
    <location>
        <begin position="53"/>
        <end position="66"/>
    </location>
</feature>